<protein>
    <submittedName>
        <fullName evidence="8">Glucose transporter GlcU</fullName>
    </submittedName>
</protein>
<evidence type="ECO:0000256" key="6">
    <source>
        <dbReference type="ARBA" id="ARBA00023136"/>
    </source>
</evidence>
<evidence type="ECO:0000256" key="1">
    <source>
        <dbReference type="ARBA" id="ARBA00004127"/>
    </source>
</evidence>
<comment type="similarity">
    <text evidence="2">Belongs to the GRP transporter (TC 2.A.7.5) family.</text>
</comment>
<keyword evidence="3 8" id="KW-0813">Transport</keyword>
<keyword evidence="4 7" id="KW-0812">Transmembrane</keyword>
<feature type="transmembrane region" description="Helical" evidence="7">
    <location>
        <begin position="113"/>
        <end position="132"/>
    </location>
</feature>
<feature type="transmembrane region" description="Helical" evidence="7">
    <location>
        <begin position="177"/>
        <end position="196"/>
    </location>
</feature>
<dbReference type="PANTHER" id="PTHR16119:SF17">
    <property type="entry name" value="TRANSMEMBRANE PROTEIN 144"/>
    <property type="match status" value="1"/>
</dbReference>
<gene>
    <name evidence="8" type="ORF">ABE65_014665</name>
</gene>
<evidence type="ECO:0000256" key="2">
    <source>
        <dbReference type="ARBA" id="ARBA00006117"/>
    </source>
</evidence>
<feature type="transmembrane region" description="Helical" evidence="7">
    <location>
        <begin position="31"/>
        <end position="49"/>
    </location>
</feature>
<accession>A0A160INR5</accession>
<evidence type="ECO:0000313" key="9">
    <source>
        <dbReference type="Proteomes" id="UP000076623"/>
    </source>
</evidence>
<feature type="transmembrane region" description="Helical" evidence="7">
    <location>
        <begin position="55"/>
        <end position="71"/>
    </location>
</feature>
<dbReference type="PANTHER" id="PTHR16119">
    <property type="entry name" value="TRANSMEMBRANE PROTEIN 144"/>
    <property type="match status" value="1"/>
</dbReference>
<dbReference type="STRING" id="1221500.ABE65_014665"/>
<evidence type="ECO:0000256" key="4">
    <source>
        <dbReference type="ARBA" id="ARBA00022692"/>
    </source>
</evidence>
<proteinExistence type="inferred from homology"/>
<dbReference type="GO" id="GO:0012505">
    <property type="term" value="C:endomembrane system"/>
    <property type="evidence" value="ECO:0007669"/>
    <property type="project" value="UniProtKB-SubCell"/>
</dbReference>
<feature type="transmembrane region" description="Helical" evidence="7">
    <location>
        <begin position="262"/>
        <end position="281"/>
    </location>
</feature>
<reference evidence="8 9" key="1">
    <citation type="submission" date="2016-04" db="EMBL/GenBank/DDBJ databases">
        <title>Complete genome sequence of Fictibacillus phosphorivorans G25-29, a strain toxic to nematodes.</title>
        <authorList>
            <person name="Zheng Z."/>
        </authorList>
    </citation>
    <scope>NUCLEOTIDE SEQUENCE [LARGE SCALE GENOMIC DNA]</scope>
    <source>
        <strain evidence="8 9">G25-29</strain>
    </source>
</reference>
<dbReference type="InterPro" id="IPR037185">
    <property type="entry name" value="EmrE-like"/>
</dbReference>
<dbReference type="KEGG" id="fpn:ABE65_014665"/>
<feature type="transmembrane region" description="Helical" evidence="7">
    <location>
        <begin position="83"/>
        <end position="107"/>
    </location>
</feature>
<feature type="transmembrane region" description="Helical" evidence="7">
    <location>
        <begin position="208"/>
        <end position="229"/>
    </location>
</feature>
<dbReference type="GO" id="GO:0016020">
    <property type="term" value="C:membrane"/>
    <property type="evidence" value="ECO:0007669"/>
    <property type="project" value="InterPro"/>
</dbReference>
<dbReference type="Proteomes" id="UP000076623">
    <property type="component" value="Chromosome"/>
</dbReference>
<dbReference type="RefSeq" id="WP_066396408.1">
    <property type="nucleotide sequence ID" value="NZ_CP015378.1"/>
</dbReference>
<feature type="transmembrane region" description="Helical" evidence="7">
    <location>
        <begin position="235"/>
        <end position="253"/>
    </location>
</feature>
<evidence type="ECO:0000256" key="7">
    <source>
        <dbReference type="SAM" id="Phobius"/>
    </source>
</evidence>
<evidence type="ECO:0000256" key="5">
    <source>
        <dbReference type="ARBA" id="ARBA00022989"/>
    </source>
</evidence>
<evidence type="ECO:0000256" key="3">
    <source>
        <dbReference type="ARBA" id="ARBA00022597"/>
    </source>
</evidence>
<organism evidence="8 9">
    <name type="scientific">Fictibacillus phosphorivorans</name>
    <dbReference type="NCBI Taxonomy" id="1221500"/>
    <lineage>
        <taxon>Bacteria</taxon>
        <taxon>Bacillati</taxon>
        <taxon>Bacillota</taxon>
        <taxon>Bacilli</taxon>
        <taxon>Bacillales</taxon>
        <taxon>Fictibacillaceae</taxon>
        <taxon>Fictibacillus</taxon>
    </lineage>
</organism>
<dbReference type="InterPro" id="IPR010651">
    <property type="entry name" value="Sugar_transport"/>
</dbReference>
<dbReference type="AlphaFoldDB" id="A0A160INR5"/>
<keyword evidence="9" id="KW-1185">Reference proteome</keyword>
<dbReference type="EMBL" id="CP015378">
    <property type="protein sequence ID" value="ANC77971.1"/>
    <property type="molecule type" value="Genomic_DNA"/>
</dbReference>
<evidence type="ECO:0000313" key="8">
    <source>
        <dbReference type="EMBL" id="ANC77971.1"/>
    </source>
</evidence>
<dbReference type="SUPFAM" id="SSF103481">
    <property type="entry name" value="Multidrug resistance efflux transporter EmrE"/>
    <property type="match status" value="1"/>
</dbReference>
<keyword evidence="6 7" id="KW-0472">Membrane</keyword>
<sequence>MGIIWALITAVCWGSIVLVSEKLGGDFHSQTFGMTLGALLFSIVAFFIVQPDLNITVFAIGIVSGIFWVIGQRNQFASVDYLGVSKIVPLSTGMQLFGTTLFGVIVFHEWKTTTEIIIGIIAICAIIAGALLTSRRSEQGDEKDKQNFKKGLTILLISTIGYVTYVVIIRWFEVNGWQAILPQAVGMFIGALVLSFKHKPFNKYSVRNILTGLIWSTGNLTLLLSLPLIGIATSFSLSQTGIIISTLGGIFLLGEKRSKKEIIWVISGCVLIIAGGVMLGFTKS</sequence>
<keyword evidence="3 8" id="KW-0762">Sugar transport</keyword>
<comment type="subcellular location">
    <subcellularLocation>
        <location evidence="1">Endomembrane system</location>
        <topology evidence="1">Multi-pass membrane protein</topology>
    </subcellularLocation>
</comment>
<feature type="transmembrane region" description="Helical" evidence="7">
    <location>
        <begin position="6"/>
        <end position="24"/>
    </location>
</feature>
<name>A0A160INR5_9BACL</name>
<feature type="transmembrane region" description="Helical" evidence="7">
    <location>
        <begin position="152"/>
        <end position="171"/>
    </location>
</feature>
<dbReference type="CDD" id="cd23112">
    <property type="entry name" value="glucose_uptake_GlcU"/>
    <property type="match status" value="1"/>
</dbReference>
<dbReference type="GO" id="GO:0015144">
    <property type="term" value="F:carbohydrate transmembrane transporter activity"/>
    <property type="evidence" value="ECO:0007669"/>
    <property type="project" value="InterPro"/>
</dbReference>
<keyword evidence="5 7" id="KW-1133">Transmembrane helix</keyword>
<dbReference type="Pfam" id="PF06800">
    <property type="entry name" value="Sugar_transport"/>
    <property type="match status" value="1"/>
</dbReference>